<feature type="non-terminal residue" evidence="2">
    <location>
        <position position="508"/>
    </location>
</feature>
<evidence type="ECO:0008006" key="4">
    <source>
        <dbReference type="Google" id="ProtNLM"/>
    </source>
</evidence>
<gene>
    <name evidence="2" type="ORF">BS50DRAFT_464708</name>
</gene>
<sequence length="508" mass="58623">QELAEAFRDAWEFPPITRQSLGELDIQSIIINSKLRHDINFDRDLSFRPNLDGLKGQEKKRSMTKYYRALVAELELYARLFQGSPALKTENVQWSKIVQHAQRRIPKMFETIKEILKSLVPERDHSRIDEHLDVPMLMQEIERGVCDLVRLAEWMSHLLKEHCAPMRDWQVDEMVLHTRSGVFNNSSEDIVKGLSDLLGILEAMKLDVANHQIRNLKTLLIEDTLNFERHYHLDKLVKGQPRINLDGTQKWYAGVLREFRQQCTPAPRDVSRFQVDVFTRAIVSILFSRSGPRDFPETFYLDQDRLRVLKCEINDLIFFDICLDLFTKQLRQFGYDGPISSSIRHQLRSSLTAIIGDAIGGRGLSAWTMNAEPLSLEILRQALALAGHSMTFNYDDLQKANNNLRVHLVKYFLIHASKLENEFLPQVLSLTARHLNSSPLELFNNLITHPTPPPARGFPTFLHHSTDTSPSPSSAYPEQFSDLSNRIAHIILLHWRVWGSIAYVQDDD</sequence>
<evidence type="ECO:0000313" key="2">
    <source>
        <dbReference type="EMBL" id="PSN68856.1"/>
    </source>
</evidence>
<protein>
    <recommendedName>
        <fullName evidence="4">Tcp11-domain-containing protein</fullName>
    </recommendedName>
</protein>
<evidence type="ECO:0000256" key="1">
    <source>
        <dbReference type="ARBA" id="ARBA00010954"/>
    </source>
</evidence>
<dbReference type="OrthoDB" id="276323at2759"/>
<proteinExistence type="inferred from homology"/>
<organism evidence="2 3">
    <name type="scientific">Corynespora cassiicola Philippines</name>
    <dbReference type="NCBI Taxonomy" id="1448308"/>
    <lineage>
        <taxon>Eukaryota</taxon>
        <taxon>Fungi</taxon>
        <taxon>Dikarya</taxon>
        <taxon>Ascomycota</taxon>
        <taxon>Pezizomycotina</taxon>
        <taxon>Dothideomycetes</taxon>
        <taxon>Pleosporomycetidae</taxon>
        <taxon>Pleosporales</taxon>
        <taxon>Corynesporascaceae</taxon>
        <taxon>Corynespora</taxon>
    </lineage>
</organism>
<dbReference type="EMBL" id="KZ678133">
    <property type="protein sequence ID" value="PSN68856.1"/>
    <property type="molecule type" value="Genomic_DNA"/>
</dbReference>
<dbReference type="PANTHER" id="PTHR12832">
    <property type="entry name" value="TESTIS-SPECIFIC PROTEIN PBS13 T-COMPLEX 11"/>
    <property type="match status" value="1"/>
</dbReference>
<dbReference type="PANTHER" id="PTHR12832:SF11">
    <property type="entry name" value="LD23868P"/>
    <property type="match status" value="1"/>
</dbReference>
<dbReference type="STRING" id="1448308.A0A2T2NU84"/>
<dbReference type="GO" id="GO:0010737">
    <property type="term" value="P:protein kinase A signaling"/>
    <property type="evidence" value="ECO:0007669"/>
    <property type="project" value="TreeGrafter"/>
</dbReference>
<reference evidence="2 3" key="1">
    <citation type="journal article" date="2018" name="Front. Microbiol.">
        <title>Genome-Wide Analysis of Corynespora cassiicola Leaf Fall Disease Putative Effectors.</title>
        <authorList>
            <person name="Lopez D."/>
            <person name="Ribeiro S."/>
            <person name="Label P."/>
            <person name="Fumanal B."/>
            <person name="Venisse J.S."/>
            <person name="Kohler A."/>
            <person name="de Oliveira R.R."/>
            <person name="Labutti K."/>
            <person name="Lipzen A."/>
            <person name="Lail K."/>
            <person name="Bauer D."/>
            <person name="Ohm R.A."/>
            <person name="Barry K.W."/>
            <person name="Spatafora J."/>
            <person name="Grigoriev I.V."/>
            <person name="Martin F.M."/>
            <person name="Pujade-Renaud V."/>
        </authorList>
    </citation>
    <scope>NUCLEOTIDE SEQUENCE [LARGE SCALE GENOMIC DNA]</scope>
    <source>
        <strain evidence="2 3">Philippines</strain>
    </source>
</reference>
<dbReference type="Pfam" id="PF05794">
    <property type="entry name" value="Tcp11"/>
    <property type="match status" value="1"/>
</dbReference>
<dbReference type="AlphaFoldDB" id="A0A2T2NU84"/>
<evidence type="ECO:0000313" key="3">
    <source>
        <dbReference type="Proteomes" id="UP000240883"/>
    </source>
</evidence>
<feature type="non-terminal residue" evidence="2">
    <location>
        <position position="1"/>
    </location>
</feature>
<dbReference type="Proteomes" id="UP000240883">
    <property type="component" value="Unassembled WGS sequence"/>
</dbReference>
<name>A0A2T2NU84_CORCC</name>
<dbReference type="InterPro" id="IPR008862">
    <property type="entry name" value="Tcp11"/>
</dbReference>
<comment type="similarity">
    <text evidence="1">Belongs to the TCP11 family.</text>
</comment>
<accession>A0A2T2NU84</accession>
<keyword evidence="3" id="KW-1185">Reference proteome</keyword>